<feature type="compositionally biased region" description="Basic and acidic residues" evidence="1">
    <location>
        <begin position="91"/>
        <end position="101"/>
    </location>
</feature>
<dbReference type="AlphaFoldDB" id="A0A2W1BIR2"/>
<reference evidence="2 3" key="1">
    <citation type="journal article" date="2017" name="BMC Biol.">
        <title>Genomic innovations, transcriptional plasticity and gene loss underlying the evolution and divergence of two highly polyphagous and invasive Helicoverpa pest species.</title>
        <authorList>
            <person name="Pearce S.L."/>
            <person name="Clarke D.F."/>
            <person name="East P.D."/>
            <person name="Elfekih S."/>
            <person name="Gordon K.H."/>
            <person name="Jermiin L.S."/>
            <person name="McGaughran A."/>
            <person name="Oakeshott J.G."/>
            <person name="Papanikolaou A."/>
            <person name="Perera O.P."/>
            <person name="Rane R.V."/>
            <person name="Richards S."/>
            <person name="Tay W.T."/>
            <person name="Walsh T.K."/>
            <person name="Anderson A."/>
            <person name="Anderson C.J."/>
            <person name="Asgari S."/>
            <person name="Board P.G."/>
            <person name="Bretschneider A."/>
            <person name="Campbell P.M."/>
            <person name="Chertemps T."/>
            <person name="Christeller J.T."/>
            <person name="Coppin C.W."/>
            <person name="Downes S.J."/>
            <person name="Duan G."/>
            <person name="Farnsworth C.A."/>
            <person name="Good R.T."/>
            <person name="Han L.B."/>
            <person name="Han Y.C."/>
            <person name="Hatje K."/>
            <person name="Horne I."/>
            <person name="Huang Y.P."/>
            <person name="Hughes D.S."/>
            <person name="Jacquin-Joly E."/>
            <person name="James W."/>
            <person name="Jhangiani S."/>
            <person name="Kollmar M."/>
            <person name="Kuwar S.S."/>
            <person name="Li S."/>
            <person name="Liu N.Y."/>
            <person name="Maibeche M.T."/>
            <person name="Miller J.R."/>
            <person name="Montagne N."/>
            <person name="Perry T."/>
            <person name="Qu J."/>
            <person name="Song S.V."/>
            <person name="Sutton G.G."/>
            <person name="Vogel H."/>
            <person name="Walenz B.P."/>
            <person name="Xu W."/>
            <person name="Zhang H.J."/>
            <person name="Zou Z."/>
            <person name="Batterham P."/>
            <person name="Edwards O.R."/>
            <person name="Feyereisen R."/>
            <person name="Gibbs R.A."/>
            <person name="Heckel D.G."/>
            <person name="McGrath A."/>
            <person name="Robin C."/>
            <person name="Scherer S.E."/>
            <person name="Worley K.C."/>
            <person name="Wu Y.D."/>
        </authorList>
    </citation>
    <scope>NUCLEOTIDE SEQUENCE [LARGE SCALE GENOMIC DNA]</scope>
    <source>
        <strain evidence="2">Harm_GR_Male_#8</strain>
        <tissue evidence="2">Whole organism</tissue>
    </source>
</reference>
<protein>
    <submittedName>
        <fullName evidence="2">Uncharacterized protein</fullName>
    </submittedName>
</protein>
<dbReference type="EMBL" id="KZ150018">
    <property type="protein sequence ID" value="PZC74939.1"/>
    <property type="molecule type" value="Genomic_DNA"/>
</dbReference>
<organism evidence="2 3">
    <name type="scientific">Helicoverpa armigera</name>
    <name type="common">Cotton bollworm</name>
    <name type="synonym">Heliothis armigera</name>
    <dbReference type="NCBI Taxonomy" id="29058"/>
    <lineage>
        <taxon>Eukaryota</taxon>
        <taxon>Metazoa</taxon>
        <taxon>Ecdysozoa</taxon>
        <taxon>Arthropoda</taxon>
        <taxon>Hexapoda</taxon>
        <taxon>Insecta</taxon>
        <taxon>Pterygota</taxon>
        <taxon>Neoptera</taxon>
        <taxon>Endopterygota</taxon>
        <taxon>Lepidoptera</taxon>
        <taxon>Glossata</taxon>
        <taxon>Ditrysia</taxon>
        <taxon>Noctuoidea</taxon>
        <taxon>Noctuidae</taxon>
        <taxon>Heliothinae</taxon>
        <taxon>Helicoverpa</taxon>
    </lineage>
</organism>
<accession>A0A2W1BIR2</accession>
<gene>
    <name evidence="2" type="primary">HaOG207018</name>
    <name evidence="2" type="ORF">B5X24_HaOG207018</name>
</gene>
<keyword evidence="3" id="KW-1185">Reference proteome</keyword>
<evidence type="ECO:0000313" key="3">
    <source>
        <dbReference type="Proteomes" id="UP000249218"/>
    </source>
</evidence>
<dbReference type="OrthoDB" id="7391311at2759"/>
<dbReference type="Proteomes" id="UP000249218">
    <property type="component" value="Unassembled WGS sequence"/>
</dbReference>
<evidence type="ECO:0000256" key="1">
    <source>
        <dbReference type="SAM" id="MobiDB-lite"/>
    </source>
</evidence>
<name>A0A2W1BIR2_HELAM</name>
<proteinExistence type="predicted"/>
<sequence length="206" mass="24145">MRRIPDFRNAELIGGSLPMHYVIGERVLDTTLAYPSYYKLRNNHLSPGHLRGRGSAAGSKHIGEGAPETTRAGGGPGDPNDPRYQKANTTTERRRTPPYREETLEEQCDYLAKYCQRSYLTGRICARTYFFNYQSFKNYCMMDYVNCMERYEEEHVFFSVWQIVHMGQCYDLKDNANHEHFEYQGDTFLDYDVLPNEHVWDFQGYV</sequence>
<evidence type="ECO:0000313" key="2">
    <source>
        <dbReference type="EMBL" id="PZC74939.1"/>
    </source>
</evidence>
<feature type="region of interest" description="Disordered" evidence="1">
    <location>
        <begin position="48"/>
        <end position="101"/>
    </location>
</feature>